<dbReference type="OMA" id="PGHQHEH"/>
<keyword evidence="5" id="KW-1015">Disulfide bond</keyword>
<evidence type="ECO:0000256" key="6">
    <source>
        <dbReference type="ARBA" id="ARBA00023180"/>
    </source>
</evidence>
<evidence type="ECO:0000256" key="1">
    <source>
        <dbReference type="ARBA" id="ARBA00004613"/>
    </source>
</evidence>
<reference evidence="10" key="2">
    <citation type="submission" date="2025-08" db="UniProtKB">
        <authorList>
            <consortium name="Ensembl"/>
        </authorList>
    </citation>
    <scope>IDENTIFICATION</scope>
</reference>
<evidence type="ECO:0000256" key="7">
    <source>
        <dbReference type="SAM" id="MobiDB-lite"/>
    </source>
</evidence>
<dbReference type="GO" id="GO:0007339">
    <property type="term" value="P:binding of sperm to zona pellucida"/>
    <property type="evidence" value="ECO:0007669"/>
    <property type="project" value="TreeGrafter"/>
</dbReference>
<evidence type="ECO:0000259" key="9">
    <source>
        <dbReference type="PROSITE" id="PS51530"/>
    </source>
</evidence>
<keyword evidence="3 8" id="KW-0732">Signal</keyword>
<reference evidence="10 11" key="1">
    <citation type="journal article" date="2019" name="Proc. Natl. Acad. Sci. U.S.A.">
        <title>Regulatory changes in pterin and carotenoid genes underlie balanced color polymorphisms in the wall lizard.</title>
        <authorList>
            <person name="Andrade P."/>
            <person name="Pinho C."/>
            <person name="Perez I de Lanuza G."/>
            <person name="Afonso S."/>
            <person name="Brejcha J."/>
            <person name="Rubin C.J."/>
            <person name="Wallerman O."/>
            <person name="Pereira P."/>
            <person name="Sabatino S.J."/>
            <person name="Bellati A."/>
            <person name="Pellitteri-Rosa D."/>
            <person name="Bosakova Z."/>
            <person name="Bunikis I."/>
            <person name="Carretero M.A."/>
            <person name="Feiner N."/>
            <person name="Marsik P."/>
            <person name="Pauperio F."/>
            <person name="Salvi D."/>
            <person name="Soler L."/>
            <person name="While G.M."/>
            <person name="Uller T."/>
            <person name="Font E."/>
            <person name="Andersson L."/>
            <person name="Carneiro M."/>
        </authorList>
    </citation>
    <scope>NUCLEOTIDE SEQUENCE</scope>
</reference>
<dbReference type="PROSITE" id="PS51530">
    <property type="entry name" value="CYSTATIN_FETUIN_B"/>
    <property type="match status" value="1"/>
</dbReference>
<evidence type="ECO:0000313" key="10">
    <source>
        <dbReference type="Ensembl" id="ENSPMRP00000007546.1"/>
    </source>
</evidence>
<dbReference type="InterPro" id="IPR000010">
    <property type="entry name" value="Cystatin_dom"/>
</dbReference>
<dbReference type="AlphaFoldDB" id="A0A670I755"/>
<proteinExistence type="predicted"/>
<dbReference type="GO" id="GO:0004869">
    <property type="term" value="F:cysteine-type endopeptidase inhibitor activity"/>
    <property type="evidence" value="ECO:0007669"/>
    <property type="project" value="InterPro"/>
</dbReference>
<name>A0A670I755_PODMU</name>
<evidence type="ECO:0000256" key="4">
    <source>
        <dbReference type="ARBA" id="ARBA00022737"/>
    </source>
</evidence>
<feature type="chain" id="PRO_5025410000" evidence="8">
    <location>
        <begin position="19"/>
        <end position="458"/>
    </location>
</feature>
<feature type="signal peptide" evidence="8">
    <location>
        <begin position="1"/>
        <end position="18"/>
    </location>
</feature>
<dbReference type="GO" id="GO:0005615">
    <property type="term" value="C:extracellular space"/>
    <property type="evidence" value="ECO:0007669"/>
    <property type="project" value="InterPro"/>
</dbReference>
<dbReference type="PANTHER" id="PTHR13814:SF10">
    <property type="entry name" value="FETUIN-B"/>
    <property type="match status" value="1"/>
</dbReference>
<feature type="compositionally biased region" description="Basic residues" evidence="7">
    <location>
        <begin position="311"/>
        <end position="343"/>
    </location>
</feature>
<gene>
    <name evidence="10" type="primary">FETUB</name>
</gene>
<dbReference type="InterPro" id="IPR025764">
    <property type="entry name" value="Cystatin_Fetuin_B"/>
</dbReference>
<evidence type="ECO:0000256" key="2">
    <source>
        <dbReference type="ARBA" id="ARBA00022525"/>
    </source>
</evidence>
<dbReference type="OrthoDB" id="9941887at2759"/>
<evidence type="ECO:0000313" key="11">
    <source>
        <dbReference type="Proteomes" id="UP000472272"/>
    </source>
</evidence>
<dbReference type="Pfam" id="PF00031">
    <property type="entry name" value="Cystatin"/>
    <property type="match status" value="2"/>
</dbReference>
<feature type="region of interest" description="Disordered" evidence="7">
    <location>
        <begin position="266"/>
        <end position="364"/>
    </location>
</feature>
<dbReference type="GO" id="GO:0008191">
    <property type="term" value="F:metalloendopeptidase inhibitor activity"/>
    <property type="evidence" value="ECO:0007669"/>
    <property type="project" value="TreeGrafter"/>
</dbReference>
<dbReference type="PROSITE" id="PS01255">
    <property type="entry name" value="FETUIN_2"/>
    <property type="match status" value="1"/>
</dbReference>
<evidence type="ECO:0000256" key="8">
    <source>
        <dbReference type="SAM" id="SignalP"/>
    </source>
</evidence>
<reference evidence="10" key="3">
    <citation type="submission" date="2025-09" db="UniProtKB">
        <authorList>
            <consortium name="Ensembl"/>
        </authorList>
    </citation>
    <scope>IDENTIFICATION</scope>
</reference>
<feature type="region of interest" description="Disordered" evidence="7">
    <location>
        <begin position="381"/>
        <end position="412"/>
    </location>
</feature>
<feature type="compositionally biased region" description="Basic and acidic residues" evidence="7">
    <location>
        <begin position="289"/>
        <end position="310"/>
    </location>
</feature>
<dbReference type="GeneTree" id="ENSGT00950000182930"/>
<evidence type="ECO:0000256" key="5">
    <source>
        <dbReference type="ARBA" id="ARBA00023157"/>
    </source>
</evidence>
<dbReference type="InterPro" id="IPR046350">
    <property type="entry name" value="Cystatin_sf"/>
</dbReference>
<keyword evidence="4" id="KW-0677">Repeat</keyword>
<dbReference type="InterPro" id="IPR001363">
    <property type="entry name" value="Prot_inh_fetuin_CS"/>
</dbReference>
<keyword evidence="11" id="KW-1185">Reference proteome</keyword>
<dbReference type="SUPFAM" id="SSF54403">
    <property type="entry name" value="Cystatin/monellin"/>
    <property type="match status" value="2"/>
</dbReference>
<dbReference type="CDD" id="cd00042">
    <property type="entry name" value="CY"/>
    <property type="match status" value="2"/>
</dbReference>
<dbReference type="InterPro" id="IPR050735">
    <property type="entry name" value="Kininogen_Fetuin_HRG"/>
</dbReference>
<dbReference type="PANTHER" id="PTHR13814">
    <property type="entry name" value="FETUIN"/>
    <property type="match status" value="1"/>
</dbReference>
<organism evidence="10 11">
    <name type="scientific">Podarcis muralis</name>
    <name type="common">Wall lizard</name>
    <name type="synonym">Lacerta muralis</name>
    <dbReference type="NCBI Taxonomy" id="64176"/>
    <lineage>
        <taxon>Eukaryota</taxon>
        <taxon>Metazoa</taxon>
        <taxon>Chordata</taxon>
        <taxon>Craniata</taxon>
        <taxon>Vertebrata</taxon>
        <taxon>Euteleostomi</taxon>
        <taxon>Lepidosauria</taxon>
        <taxon>Squamata</taxon>
        <taxon>Bifurcata</taxon>
        <taxon>Unidentata</taxon>
        <taxon>Episquamata</taxon>
        <taxon>Laterata</taxon>
        <taxon>Lacertibaenia</taxon>
        <taxon>Lacertidae</taxon>
        <taxon>Podarcis</taxon>
    </lineage>
</organism>
<evidence type="ECO:0000256" key="3">
    <source>
        <dbReference type="ARBA" id="ARBA00022729"/>
    </source>
</evidence>
<dbReference type="SMART" id="SM00043">
    <property type="entry name" value="CY"/>
    <property type="match status" value="2"/>
</dbReference>
<keyword evidence="6" id="KW-0325">Glycoprotein</keyword>
<feature type="domain" description="Cystatin fetuin-B-type" evidence="9">
    <location>
        <begin position="153"/>
        <end position="264"/>
    </location>
</feature>
<protein>
    <submittedName>
        <fullName evidence="10">Fetuin B</fullName>
    </submittedName>
</protein>
<comment type="subcellular location">
    <subcellularLocation>
        <location evidence="1">Secreted</location>
    </subcellularLocation>
</comment>
<sequence length="458" mass="49479">MALLISFLVGIQVLCSLAGLPPRPGQLPRPPLTGLLSPGCNNSVVKAAAAQALDWINSHEKKGYVLGLQRIFDARQLPQEPEVSKYFLTLDVLETVCHVLSGKQAKDCSFRSAHETVYGQCKVTVYADNHGKVSQLCYYDCVLRPLSSRAIAKVCPDCPVPGDPTEARFQEAAAESLAKFNLENNHAHYFAILNVTKARSQWVIGPSNAVEYTIQETSCTKGKGVPDISNCELLPRETAETGLCRGSVVNSRVDNQKYVSAQCELYPPKPLDTDDQNPQPGPKPGQVGHSEDHKSSEELHHQKGHGDGHGHNHGHSQGHGHSHGHGRGHGHGNRRHHHKHHGNHSHEHQSPPGQPETPGRVVVLPPSNEHVSLHSLPEIQPEQLDGEPVPPGAESPTGTPQVNRPGAPGKPLAKPNIFAFPVGFSNSATCPGDSTITIPGVELPQRPMIKLPPEPKKA</sequence>
<keyword evidence="2" id="KW-0964">Secreted</keyword>
<dbReference type="Ensembl" id="ENSPMRT00000008079.1">
    <property type="protein sequence ID" value="ENSPMRP00000007546.1"/>
    <property type="gene ID" value="ENSPMRG00000005088.1"/>
</dbReference>
<dbReference type="Gene3D" id="3.10.450.10">
    <property type="match status" value="2"/>
</dbReference>
<dbReference type="Proteomes" id="UP000472272">
    <property type="component" value="Chromosome 5"/>
</dbReference>
<accession>A0A670I755</accession>